<feature type="DNA-binding region" description="H-T-H motif" evidence="2">
    <location>
        <begin position="66"/>
        <end position="85"/>
    </location>
</feature>
<dbReference type="GO" id="GO:0003677">
    <property type="term" value="F:DNA binding"/>
    <property type="evidence" value="ECO:0007669"/>
    <property type="project" value="UniProtKB-UniRule"/>
</dbReference>
<proteinExistence type="predicted"/>
<dbReference type="InterPro" id="IPR036271">
    <property type="entry name" value="Tet_transcr_reg_TetR-rel_C_sf"/>
</dbReference>
<name>A0A510KN19_9FUSO</name>
<dbReference type="PANTHER" id="PTHR43479:SF20">
    <property type="entry name" value="HTH TETR-TYPE DOMAIN-CONTAINING PROTEIN"/>
    <property type="match status" value="1"/>
</dbReference>
<evidence type="ECO:0000313" key="4">
    <source>
        <dbReference type="EMBL" id="BBM53102.1"/>
    </source>
</evidence>
<dbReference type="PANTHER" id="PTHR43479">
    <property type="entry name" value="ACREF/ENVCD OPERON REPRESSOR-RELATED"/>
    <property type="match status" value="1"/>
</dbReference>
<dbReference type="PROSITE" id="PS50977">
    <property type="entry name" value="HTH_TETR_2"/>
    <property type="match status" value="1"/>
</dbReference>
<dbReference type="STRING" id="1122173.GCA_000482505_00721"/>
<evidence type="ECO:0000313" key="5">
    <source>
        <dbReference type="Proteomes" id="UP000321378"/>
    </source>
</evidence>
<accession>A0A510KN19</accession>
<dbReference type="InterPro" id="IPR009057">
    <property type="entry name" value="Homeodomain-like_sf"/>
</dbReference>
<reference evidence="4 5" key="1">
    <citation type="submission" date="2019-07" db="EMBL/GenBank/DDBJ databases">
        <title>Complete Genome Sequence of Leptotrichia trevisanii Strain JMUB3935.</title>
        <authorList>
            <person name="Watanabe S."/>
            <person name="Cui L."/>
        </authorList>
    </citation>
    <scope>NUCLEOTIDE SEQUENCE [LARGE SCALE GENOMIC DNA]</scope>
    <source>
        <strain evidence="4 5">JMUB3935</strain>
    </source>
</reference>
<evidence type="ECO:0000259" key="3">
    <source>
        <dbReference type="PROSITE" id="PS50977"/>
    </source>
</evidence>
<dbReference type="Pfam" id="PF00440">
    <property type="entry name" value="TetR_N"/>
    <property type="match status" value="1"/>
</dbReference>
<evidence type="ECO:0000256" key="2">
    <source>
        <dbReference type="PROSITE-ProRule" id="PRU00335"/>
    </source>
</evidence>
<dbReference type="Proteomes" id="UP000321378">
    <property type="component" value="Chromosome"/>
</dbReference>
<gene>
    <name evidence="4" type="ORF">JMUB3935_2084</name>
</gene>
<dbReference type="EMBL" id="AP019840">
    <property type="protein sequence ID" value="BBM53102.1"/>
    <property type="molecule type" value="Genomic_DNA"/>
</dbReference>
<dbReference type="SUPFAM" id="SSF46689">
    <property type="entry name" value="Homeodomain-like"/>
    <property type="match status" value="1"/>
</dbReference>
<dbReference type="Gene3D" id="1.10.357.10">
    <property type="entry name" value="Tetracycline Repressor, domain 2"/>
    <property type="match status" value="1"/>
</dbReference>
<evidence type="ECO:0000256" key="1">
    <source>
        <dbReference type="ARBA" id="ARBA00023125"/>
    </source>
</evidence>
<keyword evidence="1 2" id="KW-0238">DNA-binding</keyword>
<dbReference type="InterPro" id="IPR050624">
    <property type="entry name" value="HTH-type_Tx_Regulator"/>
</dbReference>
<dbReference type="SUPFAM" id="SSF48498">
    <property type="entry name" value="Tetracyclin repressor-like, C-terminal domain"/>
    <property type="match status" value="1"/>
</dbReference>
<protein>
    <submittedName>
        <fullName evidence="4">TetR family transcriptional regulator</fullName>
    </submittedName>
</protein>
<dbReference type="AlphaFoldDB" id="A0A510KN19"/>
<feature type="domain" description="HTH tetR-type" evidence="3">
    <location>
        <begin position="43"/>
        <end position="103"/>
    </location>
</feature>
<organism evidence="4 5">
    <name type="scientific">Leptotrichia trevisanii</name>
    <dbReference type="NCBI Taxonomy" id="109328"/>
    <lineage>
        <taxon>Bacteria</taxon>
        <taxon>Fusobacteriati</taxon>
        <taxon>Fusobacteriota</taxon>
        <taxon>Fusobacteriia</taxon>
        <taxon>Fusobacteriales</taxon>
        <taxon>Leptotrichiaceae</taxon>
        <taxon>Leptotrichia</taxon>
    </lineage>
</organism>
<sequence>MFRKKNFKNKLDSVKIKVYNLYGDKIDGRMGNMEKFKKSYHHGNLREELIEKGIEVINEVGEEKLSLRELAKMCGVSNAAPYTYFKKKSDLLYAMSDHIWKILAMELDKTRKKYENREDLLVKLGKTYVMFFCKNHRYYHFIISRNNTKIDLLSEFSKTENNNQNAFSILKVEATKVLQKAGVSNQAIQDKIIAMWALVQGLATIVITNNINYSESWEKKVEEIISSVCIIAPL</sequence>
<dbReference type="InterPro" id="IPR001647">
    <property type="entry name" value="HTH_TetR"/>
</dbReference>